<proteinExistence type="predicted"/>
<keyword evidence="1" id="KW-0472">Membrane</keyword>
<feature type="transmembrane region" description="Helical" evidence="1">
    <location>
        <begin position="265"/>
        <end position="285"/>
    </location>
</feature>
<evidence type="ECO:0000259" key="2">
    <source>
        <dbReference type="Pfam" id="PF13968"/>
    </source>
</evidence>
<dbReference type="PANTHER" id="PTHR31325">
    <property type="entry name" value="OS01G0798800 PROTEIN-RELATED"/>
    <property type="match status" value="1"/>
</dbReference>
<feature type="transmembrane region" description="Helical" evidence="1">
    <location>
        <begin position="125"/>
        <end position="142"/>
    </location>
</feature>
<feature type="domain" description="DUF4220" evidence="2">
    <location>
        <begin position="43"/>
        <end position="321"/>
    </location>
</feature>
<evidence type="ECO:0000256" key="1">
    <source>
        <dbReference type="SAM" id="Phobius"/>
    </source>
</evidence>
<feature type="transmembrane region" description="Helical" evidence="1">
    <location>
        <begin position="12"/>
        <end position="29"/>
    </location>
</feature>
<evidence type="ECO:0000313" key="4">
    <source>
        <dbReference type="Proteomes" id="UP000026961"/>
    </source>
</evidence>
<dbReference type="Pfam" id="PF13968">
    <property type="entry name" value="DUF4220"/>
    <property type="match status" value="1"/>
</dbReference>
<dbReference type="Gramene" id="OGLUM04G09030.1">
    <property type="protein sequence ID" value="OGLUM04G09030.1"/>
    <property type="gene ID" value="OGLUM04G09030"/>
</dbReference>
<dbReference type="EnsemblPlants" id="OGLUM04G09030.1">
    <property type="protein sequence ID" value="OGLUM04G09030.1"/>
    <property type="gene ID" value="OGLUM04G09030"/>
</dbReference>
<dbReference type="Proteomes" id="UP000026961">
    <property type="component" value="Chromosome 4"/>
</dbReference>
<accession>A0A0D9ZJJ9</accession>
<evidence type="ECO:0000313" key="3">
    <source>
        <dbReference type="EnsemblPlants" id="OGLUM04G09030.1"/>
    </source>
</evidence>
<keyword evidence="1" id="KW-1133">Transmembrane helix</keyword>
<name>A0A0D9ZJJ9_9ORYZ</name>
<feature type="transmembrane region" description="Helical" evidence="1">
    <location>
        <begin position="99"/>
        <end position="119"/>
    </location>
</feature>
<dbReference type="InterPro" id="IPR025315">
    <property type="entry name" value="DUF4220"/>
</dbReference>
<sequence>MDLWNEWAPQILVLLSFALQLILLLLAGIRRREASPLLRIVLWLAYQLADSTAIYAIGHLSLCNPSPEHQLVPFWAPFLLLHLGGPDNITAYSLEDTKLWLRHLVSVIVQVSGATYVLYKQFSGNKISLWLAAFLMFVIGVVKYGERTCALRCGNTDTIRSSLKKEPRNKCHSYIEDKPHQRSSKREANEEEFLIRYAHALFHICKYAVVDDFLDDSAGDIQTRDSRIVEHLAKLGEEKLYAVMEIELSLMYDILYTKASVIHTWIGYCIRVVSPLITTGSLVIFKFSGKYGQNIVDIAITYVLLTGALLLEDMGISRYCITSRRWSGSMGQYNMLHFCTRHGTSYCPLLRWVMKMLGLEDLWETYHYSWNVDIPEKVKKLVCKHLKRIFDKGEVNTLGITRKNWGQETMKSWPKWDLVDNGYQLGAEFQEGIIIWHIATELLLIRSKLAIDQNTEPTVEAIKALSNYMMFLLVDRPDLLPGLAQKRLYQRTCTHLEKEWRKIVDDPTYHRSTRNVCTVLKELLYLHDNPNSNSRRPQREMLASKLLDVEQDPSRKASRVRFAIDVAIKLFAEEEEKSGSSLQMLLEMWIDFLVYAANRCSRESHAKKLNSGGEFTTVLWLLTEHLYQVPVDRWKTTLVRFGCIDN</sequence>
<dbReference type="STRING" id="40148.A0A0D9ZJJ9"/>
<protein>
    <recommendedName>
        <fullName evidence="2">DUF4220 domain-containing protein</fullName>
    </recommendedName>
</protein>
<dbReference type="eggNOG" id="ENOG502QQBP">
    <property type="taxonomic scope" value="Eukaryota"/>
</dbReference>
<reference evidence="3" key="2">
    <citation type="submission" date="2018-05" db="EMBL/GenBank/DDBJ databases">
        <title>OgluRS3 (Oryza glumaepatula Reference Sequence Version 3).</title>
        <authorList>
            <person name="Zhang J."/>
            <person name="Kudrna D."/>
            <person name="Lee S."/>
            <person name="Talag J."/>
            <person name="Welchert J."/>
            <person name="Wing R.A."/>
        </authorList>
    </citation>
    <scope>NUCLEOTIDE SEQUENCE [LARGE SCALE GENOMIC DNA]</scope>
</reference>
<dbReference type="InterPro" id="IPR007658">
    <property type="entry name" value="DUF594"/>
</dbReference>
<keyword evidence="4" id="KW-1185">Reference proteome</keyword>
<dbReference type="Pfam" id="PF04578">
    <property type="entry name" value="DUF594"/>
    <property type="match status" value="1"/>
</dbReference>
<organism evidence="3">
    <name type="scientific">Oryza glumipatula</name>
    <dbReference type="NCBI Taxonomy" id="40148"/>
    <lineage>
        <taxon>Eukaryota</taxon>
        <taxon>Viridiplantae</taxon>
        <taxon>Streptophyta</taxon>
        <taxon>Embryophyta</taxon>
        <taxon>Tracheophyta</taxon>
        <taxon>Spermatophyta</taxon>
        <taxon>Magnoliopsida</taxon>
        <taxon>Liliopsida</taxon>
        <taxon>Poales</taxon>
        <taxon>Poaceae</taxon>
        <taxon>BOP clade</taxon>
        <taxon>Oryzoideae</taxon>
        <taxon>Oryzeae</taxon>
        <taxon>Oryzinae</taxon>
        <taxon>Oryza</taxon>
    </lineage>
</organism>
<reference evidence="3" key="1">
    <citation type="submission" date="2015-04" db="UniProtKB">
        <authorList>
            <consortium name="EnsemblPlants"/>
        </authorList>
    </citation>
    <scope>IDENTIFICATION</scope>
</reference>
<keyword evidence="1" id="KW-0812">Transmembrane</keyword>
<dbReference type="HOGENOM" id="CLU_009180_5_2_1"/>
<dbReference type="AlphaFoldDB" id="A0A0D9ZJJ9"/>